<comment type="caution">
    <text evidence="2">The sequence shown here is derived from an EMBL/GenBank/DDBJ whole genome shotgun (WGS) entry which is preliminary data.</text>
</comment>
<name>A0A5F1ZNN3_9LEPT</name>
<protein>
    <recommendedName>
        <fullName evidence="6">Lipoprotein</fullName>
    </recommendedName>
</protein>
<feature type="signal peptide" evidence="1">
    <location>
        <begin position="1"/>
        <end position="24"/>
    </location>
</feature>
<evidence type="ECO:0000313" key="5">
    <source>
        <dbReference type="Proteomes" id="UP000297946"/>
    </source>
</evidence>
<feature type="chain" id="PRO_5043206866" description="Lipoprotein" evidence="1">
    <location>
        <begin position="25"/>
        <end position="206"/>
    </location>
</feature>
<dbReference type="EMBL" id="RQER01000001">
    <property type="protein sequence ID" value="TGK05468.1"/>
    <property type="molecule type" value="Genomic_DNA"/>
</dbReference>
<accession>A0A5F1ZNN3</accession>
<dbReference type="OrthoDB" id="9923293at2"/>
<evidence type="ECO:0000313" key="3">
    <source>
        <dbReference type="EMBL" id="TGL38604.1"/>
    </source>
</evidence>
<dbReference type="Proteomes" id="UP000297946">
    <property type="component" value="Unassembled WGS sequence"/>
</dbReference>
<reference evidence="3" key="1">
    <citation type="submission" date="2018-10" db="EMBL/GenBank/DDBJ databases">
        <authorList>
            <person name="Vincent A.T."/>
            <person name="Schiettekatte O."/>
            <person name="Bourhy P."/>
            <person name="Veyrier F.J."/>
            <person name="Picardeau M."/>
        </authorList>
    </citation>
    <scope>NUCLEOTIDE SEQUENCE</scope>
    <source>
        <strain evidence="3">201702690</strain>
    </source>
</reference>
<reference evidence="2 5" key="2">
    <citation type="journal article" date="2019" name="PLoS Negl. Trop. Dis.">
        <title>Revisiting the worldwide diversity of Leptospira species in the environment.</title>
        <authorList>
            <person name="Vincent A.T."/>
            <person name="Schiettekatte O."/>
            <person name="Bourhy P."/>
            <person name="Veyrier F.J."/>
            <person name="Picardeau M."/>
        </authorList>
    </citation>
    <scope>NUCLEOTIDE SEQUENCE [LARGE SCALE GENOMIC DNA]</scope>
    <source>
        <strain evidence="3">201702690</strain>
        <strain evidence="2 5">SSW18</strain>
    </source>
</reference>
<keyword evidence="1" id="KW-0732">Signal</keyword>
<sequence>MKIKRFRIVAIILFSILLLTCKSGQTPSASGSSDPNEVRGIKYSNYAENKLDGGASILVPSDWTVLKRDMPNYGSTSYDFGKDGNCGNACLTHVLTVYIVKDKKFTFERLKNESPIMKLVKLPETIKSVDLSNNIHIEIPPNVKKKRLHMVMLSFGIAQELTYEFKNGQVVILEAFIAASPFLNEDELGTVLLNTYGMFQSFRFNS</sequence>
<proteinExistence type="predicted"/>
<dbReference type="EMBL" id="RQGC01000013">
    <property type="protein sequence ID" value="TGL38604.1"/>
    <property type="molecule type" value="Genomic_DNA"/>
</dbReference>
<evidence type="ECO:0000256" key="1">
    <source>
        <dbReference type="SAM" id="SignalP"/>
    </source>
</evidence>
<evidence type="ECO:0000313" key="2">
    <source>
        <dbReference type="EMBL" id="TGK05468.1"/>
    </source>
</evidence>
<dbReference type="Proteomes" id="UP000297273">
    <property type="component" value="Unassembled WGS sequence"/>
</dbReference>
<dbReference type="RefSeq" id="WP_135647094.1">
    <property type="nucleotide sequence ID" value="NZ_RQER01000001.1"/>
</dbReference>
<keyword evidence="4" id="KW-1185">Reference proteome</keyword>
<evidence type="ECO:0000313" key="4">
    <source>
        <dbReference type="Proteomes" id="UP000297273"/>
    </source>
</evidence>
<dbReference type="AlphaFoldDB" id="A0A5F1ZNN3"/>
<gene>
    <name evidence="2" type="ORF">EHO57_01960</name>
    <name evidence="3" type="ORF">EHQ53_17720</name>
</gene>
<organism evidence="2 5">
    <name type="scientific">Leptospira langatensis</name>
    <dbReference type="NCBI Taxonomy" id="2484983"/>
    <lineage>
        <taxon>Bacteria</taxon>
        <taxon>Pseudomonadati</taxon>
        <taxon>Spirochaetota</taxon>
        <taxon>Spirochaetia</taxon>
        <taxon>Leptospirales</taxon>
        <taxon>Leptospiraceae</taxon>
        <taxon>Leptospira</taxon>
    </lineage>
</organism>
<evidence type="ECO:0008006" key="6">
    <source>
        <dbReference type="Google" id="ProtNLM"/>
    </source>
</evidence>